<proteinExistence type="predicted"/>
<reference evidence="2 3" key="1">
    <citation type="journal article" date="2020" name="IScience">
        <title>Genome Sequencing of the Endangered Kingdonia uniflora (Circaeasteraceae, Ranunculales) Reveals Potential Mechanisms of Evolutionary Specialization.</title>
        <authorList>
            <person name="Sun Y."/>
            <person name="Deng T."/>
            <person name="Zhang A."/>
            <person name="Moore M.J."/>
            <person name="Landis J.B."/>
            <person name="Lin N."/>
            <person name="Zhang H."/>
            <person name="Zhang X."/>
            <person name="Huang J."/>
            <person name="Zhang X."/>
            <person name="Sun H."/>
            <person name="Wang H."/>
        </authorList>
    </citation>
    <scope>NUCLEOTIDE SEQUENCE [LARGE SCALE GENOMIC DNA]</scope>
    <source>
        <strain evidence="2">TB1705</strain>
        <tissue evidence="2">Leaf</tissue>
    </source>
</reference>
<protein>
    <submittedName>
        <fullName evidence="2">Uncharacterized protein</fullName>
    </submittedName>
</protein>
<accession>A0A7J7NDX4</accession>
<dbReference type="OrthoDB" id="2015447at2759"/>
<evidence type="ECO:0000313" key="3">
    <source>
        <dbReference type="Proteomes" id="UP000541444"/>
    </source>
</evidence>
<dbReference type="AlphaFoldDB" id="A0A7J7NDX4"/>
<name>A0A7J7NDX4_9MAGN</name>
<dbReference type="Pfam" id="PF05834">
    <property type="entry name" value="Lycopene_cycl"/>
    <property type="match status" value="1"/>
</dbReference>
<gene>
    <name evidence="2" type="ORF">GIB67_018820</name>
</gene>
<sequence>MERRSNILTKLLKVEQITEVADGHSVVVCEGEIFVPCRLATVRSKAASVKLLGVVFEETCLASRDAMPFDLLKKKLMSQPETMASMVHSAAGYSVMRSLTEAPKYASAIIKILEQDNYSKRVGTHERIVENISMHLHILQFFLLLTYLDVVGISGFFAIIGRPHIVFLLHVHFRTKQHANGTCLILLELLW</sequence>
<feature type="transmembrane region" description="Helical" evidence="1">
    <location>
        <begin position="141"/>
        <end position="160"/>
    </location>
</feature>
<dbReference type="PANTHER" id="PTHR39757">
    <property type="match status" value="1"/>
</dbReference>
<dbReference type="EMBL" id="JACGCM010000854">
    <property type="protein sequence ID" value="KAF6165376.1"/>
    <property type="molecule type" value="Genomic_DNA"/>
</dbReference>
<dbReference type="PANTHER" id="PTHR39757:SF3">
    <property type="entry name" value="LYCOPENE EPSILON CYCLASE, CHLOROPLASTIC"/>
    <property type="match status" value="1"/>
</dbReference>
<evidence type="ECO:0000256" key="1">
    <source>
        <dbReference type="SAM" id="Phobius"/>
    </source>
</evidence>
<evidence type="ECO:0000313" key="2">
    <source>
        <dbReference type="EMBL" id="KAF6165376.1"/>
    </source>
</evidence>
<dbReference type="Proteomes" id="UP000541444">
    <property type="component" value="Unassembled WGS sequence"/>
</dbReference>
<keyword evidence="1" id="KW-0472">Membrane</keyword>
<comment type="caution">
    <text evidence="2">The sequence shown here is derived from an EMBL/GenBank/DDBJ whole genome shotgun (WGS) entry which is preliminary data.</text>
</comment>
<keyword evidence="1" id="KW-1133">Transmembrane helix</keyword>
<organism evidence="2 3">
    <name type="scientific">Kingdonia uniflora</name>
    <dbReference type="NCBI Taxonomy" id="39325"/>
    <lineage>
        <taxon>Eukaryota</taxon>
        <taxon>Viridiplantae</taxon>
        <taxon>Streptophyta</taxon>
        <taxon>Embryophyta</taxon>
        <taxon>Tracheophyta</taxon>
        <taxon>Spermatophyta</taxon>
        <taxon>Magnoliopsida</taxon>
        <taxon>Ranunculales</taxon>
        <taxon>Circaeasteraceae</taxon>
        <taxon>Kingdonia</taxon>
    </lineage>
</organism>
<keyword evidence="3" id="KW-1185">Reference proteome</keyword>
<keyword evidence="1" id="KW-0812">Transmembrane</keyword>